<protein>
    <recommendedName>
        <fullName evidence="3">unspecific monooxygenase</fullName>
        <ecNumber evidence="3">1.14.14.1</ecNumber>
    </recommendedName>
</protein>
<evidence type="ECO:0000256" key="7">
    <source>
        <dbReference type="ARBA" id="ARBA00023004"/>
    </source>
</evidence>
<dbReference type="PANTHER" id="PTHR24302:SF32">
    <property type="entry name" value="CYTOCHROME P450, FAMILY 3, SUBFAMILY A, POLYPEPTIDE 65"/>
    <property type="match status" value="1"/>
</dbReference>
<keyword evidence="8 10" id="KW-0503">Monooxygenase</keyword>
<dbReference type="InterPro" id="IPR017972">
    <property type="entry name" value="Cyt_P450_CS"/>
</dbReference>
<evidence type="ECO:0000256" key="1">
    <source>
        <dbReference type="ARBA" id="ARBA00001971"/>
    </source>
</evidence>
<dbReference type="InterPro" id="IPR036396">
    <property type="entry name" value="Cyt_P450_sf"/>
</dbReference>
<accession>A0A3Q4AK07</accession>
<evidence type="ECO:0000256" key="4">
    <source>
        <dbReference type="ARBA" id="ARBA00022617"/>
    </source>
</evidence>
<keyword evidence="11" id="KW-1133">Transmembrane helix</keyword>
<keyword evidence="5 9" id="KW-0479">Metal-binding</keyword>
<evidence type="ECO:0000256" key="5">
    <source>
        <dbReference type="ARBA" id="ARBA00022723"/>
    </source>
</evidence>
<dbReference type="Proteomes" id="UP000261620">
    <property type="component" value="Unplaced"/>
</dbReference>
<keyword evidence="13" id="KW-1185">Reference proteome</keyword>
<keyword evidence="11" id="KW-0472">Membrane</keyword>
<dbReference type="FunFam" id="1.10.630.10:FF:000182">
    <property type="entry name" value="Cytochrome P450 3A4"/>
    <property type="match status" value="1"/>
</dbReference>
<dbReference type="STRING" id="94237.ENSMMOP00000004520"/>
<reference evidence="12" key="2">
    <citation type="submission" date="2025-09" db="UniProtKB">
        <authorList>
            <consortium name="Ensembl"/>
        </authorList>
    </citation>
    <scope>IDENTIFICATION</scope>
</reference>
<dbReference type="AlphaFoldDB" id="A0A3Q4AK07"/>
<keyword evidence="4 9" id="KW-0349">Heme</keyword>
<evidence type="ECO:0000256" key="6">
    <source>
        <dbReference type="ARBA" id="ARBA00023002"/>
    </source>
</evidence>
<feature type="transmembrane region" description="Helical" evidence="11">
    <location>
        <begin position="12"/>
        <end position="33"/>
    </location>
</feature>
<dbReference type="SUPFAM" id="SSF48264">
    <property type="entry name" value="Cytochrome P450"/>
    <property type="match status" value="1"/>
</dbReference>
<feature type="binding site" description="axial binding residue" evidence="9">
    <location>
        <position position="421"/>
    </location>
    <ligand>
        <name>heme</name>
        <dbReference type="ChEBI" id="CHEBI:30413"/>
    </ligand>
    <ligandPart>
        <name>Fe</name>
        <dbReference type="ChEBI" id="CHEBI:18248"/>
    </ligandPart>
</feature>
<reference evidence="12" key="1">
    <citation type="submission" date="2025-08" db="UniProtKB">
        <authorList>
            <consortium name="Ensembl"/>
        </authorList>
    </citation>
    <scope>IDENTIFICATION</scope>
</reference>
<dbReference type="GO" id="GO:0008395">
    <property type="term" value="F:steroid hydroxylase activity"/>
    <property type="evidence" value="ECO:0007669"/>
    <property type="project" value="TreeGrafter"/>
</dbReference>
<dbReference type="InterPro" id="IPR001128">
    <property type="entry name" value="Cyt_P450"/>
</dbReference>
<keyword evidence="11" id="KW-0812">Transmembrane</keyword>
<dbReference type="InterPro" id="IPR050705">
    <property type="entry name" value="Cytochrome_P450_3A"/>
</dbReference>
<evidence type="ECO:0000313" key="12">
    <source>
        <dbReference type="Ensembl" id="ENSMMOP00000004520.1"/>
    </source>
</evidence>
<dbReference type="GO" id="GO:0016712">
    <property type="term" value="F:oxidoreductase activity, acting on paired donors, with incorporation or reduction of molecular oxygen, reduced flavin or flavoprotein as one donor, and incorporation of one atom of oxygen"/>
    <property type="evidence" value="ECO:0007669"/>
    <property type="project" value="UniProtKB-EC"/>
</dbReference>
<dbReference type="EC" id="1.14.14.1" evidence="3"/>
<dbReference type="Gene3D" id="1.10.630.10">
    <property type="entry name" value="Cytochrome P450"/>
    <property type="match status" value="1"/>
</dbReference>
<keyword evidence="6 10" id="KW-0560">Oxidoreductase</keyword>
<name>A0A3Q4AK07_MOLML</name>
<evidence type="ECO:0000256" key="10">
    <source>
        <dbReference type="RuleBase" id="RU000461"/>
    </source>
</evidence>
<evidence type="ECO:0000256" key="8">
    <source>
        <dbReference type="ARBA" id="ARBA00023033"/>
    </source>
</evidence>
<dbReference type="PRINTS" id="PR00385">
    <property type="entry name" value="P450"/>
</dbReference>
<dbReference type="InterPro" id="IPR002401">
    <property type="entry name" value="Cyt_P450_E_grp-I"/>
</dbReference>
<dbReference type="GO" id="GO:0005506">
    <property type="term" value="F:iron ion binding"/>
    <property type="evidence" value="ECO:0007669"/>
    <property type="project" value="InterPro"/>
</dbReference>
<sequence length="475" mass="54474">MSFLPFFSLETWILLITSICLFAVYGNWTYGIFEKMGIPGPKPVMYFGTLGRHNKVYYVADSECAQKYGKLWGMYEFRRPMLAVMDPDLLKGILVKECFTYFTNRRNFLLNGDLYDSISIAEDDQWRRIRHILSPCFTSGRIKEMFNIMKHHSSKLITHLQPKAQNGDVITMKGFFGPYSMDVIAGCMFSVEMDSSALISHASKLFKFPIALFMFQAFFPALNPLLKFLGFSFFPKKSTNFFKAIVEKMRAERNGRSGQNGQLGHKSDDILQTIVSQVTLFAFGGYETSATTLVFLAYHLARNPEVMKCLQEEIDSTFPDKGPVTYEALMEMEYLDSVVSECMRIHCPVGRLERVAKETVKINGITIPKNMLVMIPIYALHRDPEFWPDPEEFKPDRFSKQNKQRINPYTYLPFGIGPRNCIGMRFALVIVKLALVEVLQNYSLSVCKETEFPLTMHLSSLVEPLNPIKLKLATR</sequence>
<evidence type="ECO:0000256" key="11">
    <source>
        <dbReference type="SAM" id="Phobius"/>
    </source>
</evidence>
<proteinExistence type="inferred from homology"/>
<dbReference type="GO" id="GO:0020037">
    <property type="term" value="F:heme binding"/>
    <property type="evidence" value="ECO:0007669"/>
    <property type="project" value="InterPro"/>
</dbReference>
<dbReference type="PRINTS" id="PR00463">
    <property type="entry name" value="EP450I"/>
</dbReference>
<evidence type="ECO:0000313" key="13">
    <source>
        <dbReference type="Proteomes" id="UP000261620"/>
    </source>
</evidence>
<dbReference type="OMA" id="YAPTKAN"/>
<evidence type="ECO:0000256" key="2">
    <source>
        <dbReference type="ARBA" id="ARBA00010617"/>
    </source>
</evidence>
<dbReference type="PROSITE" id="PS00086">
    <property type="entry name" value="CYTOCHROME_P450"/>
    <property type="match status" value="1"/>
</dbReference>
<organism evidence="12 13">
    <name type="scientific">Mola mola</name>
    <name type="common">Ocean sunfish</name>
    <name type="synonym">Tetraodon mola</name>
    <dbReference type="NCBI Taxonomy" id="94237"/>
    <lineage>
        <taxon>Eukaryota</taxon>
        <taxon>Metazoa</taxon>
        <taxon>Chordata</taxon>
        <taxon>Craniata</taxon>
        <taxon>Vertebrata</taxon>
        <taxon>Euteleostomi</taxon>
        <taxon>Actinopterygii</taxon>
        <taxon>Neopterygii</taxon>
        <taxon>Teleostei</taxon>
        <taxon>Neoteleostei</taxon>
        <taxon>Acanthomorphata</taxon>
        <taxon>Eupercaria</taxon>
        <taxon>Tetraodontiformes</taxon>
        <taxon>Molidae</taxon>
        <taxon>Mola</taxon>
    </lineage>
</organism>
<dbReference type="Pfam" id="PF00067">
    <property type="entry name" value="p450"/>
    <property type="match status" value="1"/>
</dbReference>
<dbReference type="PANTHER" id="PTHR24302">
    <property type="entry name" value="CYTOCHROME P450 FAMILY 3"/>
    <property type="match status" value="1"/>
</dbReference>
<keyword evidence="7 9" id="KW-0408">Iron</keyword>
<dbReference type="Ensembl" id="ENSMMOT00000004602.1">
    <property type="protein sequence ID" value="ENSMMOP00000004520.1"/>
    <property type="gene ID" value="ENSMMOG00000003602.1"/>
</dbReference>
<comment type="similarity">
    <text evidence="2 10">Belongs to the cytochrome P450 family.</text>
</comment>
<comment type="cofactor">
    <cofactor evidence="1 9">
        <name>heme</name>
        <dbReference type="ChEBI" id="CHEBI:30413"/>
    </cofactor>
</comment>
<evidence type="ECO:0000256" key="3">
    <source>
        <dbReference type="ARBA" id="ARBA00012109"/>
    </source>
</evidence>
<evidence type="ECO:0000256" key="9">
    <source>
        <dbReference type="PIRSR" id="PIRSR602401-1"/>
    </source>
</evidence>